<dbReference type="PANTHER" id="PTHR46513:SF13">
    <property type="entry name" value="EGF-LIKE DOMAIN-CONTAINING PROTEIN"/>
    <property type="match status" value="1"/>
</dbReference>
<name>A0A7J5ZFQ4_DISMA</name>
<proteinExistence type="predicted"/>
<dbReference type="Pfam" id="PF14670">
    <property type="entry name" value="FXa_inhibition"/>
    <property type="match status" value="1"/>
</dbReference>
<dbReference type="InterPro" id="IPR000033">
    <property type="entry name" value="LDLR_classB_rpt"/>
</dbReference>
<dbReference type="Gene3D" id="2.120.10.30">
    <property type="entry name" value="TolB, C-terminal domain"/>
    <property type="match status" value="1"/>
</dbReference>
<dbReference type="InterPro" id="IPR011042">
    <property type="entry name" value="6-blade_b-propeller_TolB-like"/>
</dbReference>
<gene>
    <name evidence="1" type="ORF">F7725_000705</name>
</gene>
<dbReference type="OrthoDB" id="8940267at2759"/>
<evidence type="ECO:0000313" key="1">
    <source>
        <dbReference type="EMBL" id="KAF3860450.1"/>
    </source>
</evidence>
<keyword evidence="2" id="KW-1185">Reference proteome</keyword>
<dbReference type="AlphaFoldDB" id="A0A7J5ZFQ4"/>
<dbReference type="SMART" id="SM00135">
    <property type="entry name" value="LY"/>
    <property type="match status" value="1"/>
</dbReference>
<evidence type="ECO:0000313" key="2">
    <source>
        <dbReference type="Proteomes" id="UP000518266"/>
    </source>
</evidence>
<sequence>MDGSHHQVFLTSKTVLWPNGLSLDIPQGILYWVDAYYDRIELVYLNTTERKYRGGSIYKLDQVTKTVTLLRNERPPIFEIRVYDAHQQQGSNKCRINNGGCSSLCLAIPDGRSCGCADDQILDGDNVTCGGT</sequence>
<dbReference type="PANTHER" id="PTHR46513">
    <property type="entry name" value="VITELLOGENIN RECEPTOR-LIKE PROTEIN-RELATED-RELATED"/>
    <property type="match status" value="1"/>
</dbReference>
<dbReference type="GO" id="GO:0042813">
    <property type="term" value="F:Wnt receptor activity"/>
    <property type="evidence" value="ECO:0007669"/>
    <property type="project" value="TreeGrafter"/>
</dbReference>
<dbReference type="GO" id="GO:0060070">
    <property type="term" value="P:canonical Wnt signaling pathway"/>
    <property type="evidence" value="ECO:0007669"/>
    <property type="project" value="TreeGrafter"/>
</dbReference>
<dbReference type="SUPFAM" id="SSF63825">
    <property type="entry name" value="YWTD domain"/>
    <property type="match status" value="1"/>
</dbReference>
<organism evidence="1 2">
    <name type="scientific">Dissostichus mawsoni</name>
    <name type="common">Antarctic cod</name>
    <dbReference type="NCBI Taxonomy" id="36200"/>
    <lineage>
        <taxon>Eukaryota</taxon>
        <taxon>Metazoa</taxon>
        <taxon>Chordata</taxon>
        <taxon>Craniata</taxon>
        <taxon>Vertebrata</taxon>
        <taxon>Euteleostomi</taxon>
        <taxon>Actinopterygii</taxon>
        <taxon>Neopterygii</taxon>
        <taxon>Teleostei</taxon>
        <taxon>Neoteleostei</taxon>
        <taxon>Acanthomorphata</taxon>
        <taxon>Eupercaria</taxon>
        <taxon>Perciformes</taxon>
        <taxon>Notothenioidei</taxon>
        <taxon>Nototheniidae</taxon>
        <taxon>Dissostichus</taxon>
    </lineage>
</organism>
<accession>A0A7J5ZFQ4</accession>
<dbReference type="Proteomes" id="UP000518266">
    <property type="component" value="Unassembled WGS sequence"/>
</dbReference>
<reference evidence="1 2" key="1">
    <citation type="submission" date="2020-03" db="EMBL/GenBank/DDBJ databases">
        <title>Dissostichus mawsoni Genome sequencing and assembly.</title>
        <authorList>
            <person name="Park H."/>
        </authorList>
    </citation>
    <scope>NUCLEOTIDE SEQUENCE [LARGE SCALE GENOMIC DNA]</scope>
    <source>
        <strain evidence="1">DM0001</strain>
        <tissue evidence="1">Muscle</tissue>
    </source>
</reference>
<dbReference type="SUPFAM" id="SSF57196">
    <property type="entry name" value="EGF/Laminin"/>
    <property type="match status" value="1"/>
</dbReference>
<dbReference type="EMBL" id="JAAKFY010000002">
    <property type="protein sequence ID" value="KAF3860450.1"/>
    <property type="molecule type" value="Genomic_DNA"/>
</dbReference>
<comment type="caution">
    <text evidence="1">The sequence shown here is derived from an EMBL/GenBank/DDBJ whole genome shotgun (WGS) entry which is preliminary data.</text>
</comment>
<dbReference type="GO" id="GO:0005886">
    <property type="term" value="C:plasma membrane"/>
    <property type="evidence" value="ECO:0007669"/>
    <property type="project" value="TreeGrafter"/>
</dbReference>
<protein>
    <submittedName>
        <fullName evidence="1">Uncharacterized protein</fullName>
    </submittedName>
</protein>
<dbReference type="GO" id="GO:0017147">
    <property type="term" value="F:Wnt-protein binding"/>
    <property type="evidence" value="ECO:0007669"/>
    <property type="project" value="TreeGrafter"/>
</dbReference>
<dbReference type="InterPro" id="IPR050778">
    <property type="entry name" value="Cueball_EGF_LRP_Nidogen"/>
</dbReference>